<dbReference type="SUPFAM" id="SSF48239">
    <property type="entry name" value="Terpenoid cyclases/Protein prenyltransferases"/>
    <property type="match status" value="1"/>
</dbReference>
<accession>A0A8K0H4K7</accession>
<dbReference type="GO" id="GO:0005840">
    <property type="term" value="C:ribosome"/>
    <property type="evidence" value="ECO:0007669"/>
    <property type="project" value="UniProtKB-KW"/>
</dbReference>
<evidence type="ECO:0000256" key="2">
    <source>
        <dbReference type="ARBA" id="ARBA00007345"/>
    </source>
</evidence>
<dbReference type="GO" id="GO:0005525">
    <property type="term" value="F:GTP binding"/>
    <property type="evidence" value="ECO:0007669"/>
    <property type="project" value="InterPro"/>
</dbReference>
<feature type="domain" description="Terpene synthase N-terminal" evidence="7">
    <location>
        <begin position="101"/>
        <end position="194"/>
    </location>
</feature>
<dbReference type="GO" id="GO:0003924">
    <property type="term" value="F:GTPase activity"/>
    <property type="evidence" value="ECO:0007669"/>
    <property type="project" value="InterPro"/>
</dbReference>
<dbReference type="AlphaFoldDB" id="A0A8K0H4K7"/>
<dbReference type="Pfam" id="PF00071">
    <property type="entry name" value="Ras"/>
    <property type="match status" value="1"/>
</dbReference>
<keyword evidence="6" id="KW-0687">Ribonucleoprotein</keyword>
<dbReference type="InterPro" id="IPR008949">
    <property type="entry name" value="Isoprenoid_synthase_dom_sf"/>
</dbReference>
<reference evidence="9" key="1">
    <citation type="submission" date="2020-03" db="EMBL/GenBank/DDBJ databases">
        <title>A high-quality chromosome-level genome assembly of a woody plant with both climbing and erect habits, Rhamnella rubrinervis.</title>
        <authorList>
            <person name="Lu Z."/>
            <person name="Yang Y."/>
            <person name="Zhu X."/>
            <person name="Sun Y."/>
        </authorList>
    </citation>
    <scope>NUCLEOTIDE SEQUENCE</scope>
    <source>
        <strain evidence="9">BYM</strain>
        <tissue evidence="9">Leaf</tissue>
    </source>
</reference>
<feature type="domain" description="Terpene synthase metal-binding" evidence="8">
    <location>
        <begin position="272"/>
        <end position="391"/>
    </location>
</feature>
<dbReference type="GO" id="GO:0016114">
    <property type="term" value="P:terpenoid biosynthetic process"/>
    <property type="evidence" value="ECO:0007669"/>
    <property type="project" value="InterPro"/>
</dbReference>
<evidence type="ECO:0000259" key="7">
    <source>
        <dbReference type="Pfam" id="PF01397"/>
    </source>
</evidence>
<dbReference type="PANTHER" id="PTHR31225:SF9">
    <property type="entry name" value="TERPENE SYNTHASE 10"/>
    <property type="match status" value="1"/>
</dbReference>
<evidence type="ECO:0000259" key="8">
    <source>
        <dbReference type="Pfam" id="PF03936"/>
    </source>
</evidence>
<dbReference type="Proteomes" id="UP000796880">
    <property type="component" value="Unassembled WGS sequence"/>
</dbReference>
<evidence type="ECO:0000313" key="9">
    <source>
        <dbReference type="EMBL" id="KAF3445378.1"/>
    </source>
</evidence>
<evidence type="ECO:0000256" key="6">
    <source>
        <dbReference type="ARBA" id="ARBA00023274"/>
    </source>
</evidence>
<keyword evidence="4" id="KW-0460">Magnesium</keyword>
<evidence type="ECO:0000256" key="4">
    <source>
        <dbReference type="ARBA" id="ARBA00022842"/>
    </source>
</evidence>
<sequence length="391" mass="45046">MADVETDVVVAGQPNRRTFKKFSFRGVDLDALLDMSMDGLVKLFTARAHRRQVKAKQVTFHRKKNLQYYEISAKSNYNIEKPFLYLARKLAGESMFTNFKTSNNNQSSWDKNNLYATALQFRLLRQHGYWISQEVFSALKEETGNFKESLCEDTEGILSLYQASYYLIDGESILEEARDFAAKHLREYMQRPRNIDDDDDDQILSALVGHTLELPPHWRVLRPVGVTFEPELGYCRRMSTIVNALITVIDDTYDVYGTLEELEVFTHAVESAINEITYDVFKEQGFYILKYLKNEWVGLCRAYFKEARWYCSGYKPSMEEYIENACLSIAAPVILGHAYATATNPITKEDLQTMDEYPNIVHSSGIIMRLAAYLGTSTYEIQRGDVPKSIQ</sequence>
<dbReference type="EMBL" id="VOIH02000005">
    <property type="protein sequence ID" value="KAF3445378.1"/>
    <property type="molecule type" value="Genomic_DNA"/>
</dbReference>
<dbReference type="Gene3D" id="1.10.600.10">
    <property type="entry name" value="Farnesyl Diphosphate Synthase"/>
    <property type="match status" value="1"/>
</dbReference>
<dbReference type="Pfam" id="PF03936">
    <property type="entry name" value="Terpene_synth_C"/>
    <property type="match status" value="2"/>
</dbReference>
<dbReference type="PANTHER" id="PTHR31225">
    <property type="entry name" value="OS04G0344100 PROTEIN-RELATED"/>
    <property type="match status" value="1"/>
</dbReference>
<comment type="caution">
    <text evidence="9">The sequence shown here is derived from an EMBL/GenBank/DDBJ whole genome shotgun (WGS) entry which is preliminary data.</text>
</comment>
<evidence type="ECO:0000256" key="5">
    <source>
        <dbReference type="ARBA" id="ARBA00022980"/>
    </source>
</evidence>
<dbReference type="InterPro" id="IPR023575">
    <property type="entry name" value="Ribosomal_uS19_SF"/>
</dbReference>
<dbReference type="Pfam" id="PF01397">
    <property type="entry name" value="Terpene_synth"/>
    <property type="match status" value="1"/>
</dbReference>
<comment type="similarity">
    <text evidence="2">Belongs to the universal ribosomal protein uS19 family.</text>
</comment>
<dbReference type="InterPro" id="IPR036965">
    <property type="entry name" value="Terpene_synth_N_sf"/>
</dbReference>
<evidence type="ECO:0000256" key="3">
    <source>
        <dbReference type="ARBA" id="ARBA00022723"/>
    </source>
</evidence>
<dbReference type="OrthoDB" id="2012850at2759"/>
<dbReference type="InterPro" id="IPR001906">
    <property type="entry name" value="Terpene_synth_N"/>
</dbReference>
<comment type="cofactor">
    <cofactor evidence="1">
        <name>Mg(2+)</name>
        <dbReference type="ChEBI" id="CHEBI:18420"/>
    </cofactor>
</comment>
<dbReference type="InterPro" id="IPR001806">
    <property type="entry name" value="Small_GTPase"/>
</dbReference>
<keyword evidence="5" id="KW-0689">Ribosomal protein</keyword>
<evidence type="ECO:0000313" key="10">
    <source>
        <dbReference type="Proteomes" id="UP000796880"/>
    </source>
</evidence>
<proteinExistence type="inferred from homology"/>
<keyword evidence="10" id="KW-1185">Reference proteome</keyword>
<dbReference type="Gene3D" id="1.50.10.130">
    <property type="entry name" value="Terpene synthase, N-terminal domain"/>
    <property type="match status" value="1"/>
</dbReference>
<dbReference type="GO" id="GO:0006412">
    <property type="term" value="P:translation"/>
    <property type="evidence" value="ECO:0007669"/>
    <property type="project" value="InterPro"/>
</dbReference>
<dbReference type="InterPro" id="IPR008930">
    <property type="entry name" value="Terpenoid_cyclase/PrenylTrfase"/>
</dbReference>
<dbReference type="GO" id="GO:0003735">
    <property type="term" value="F:structural constituent of ribosome"/>
    <property type="evidence" value="ECO:0007669"/>
    <property type="project" value="InterPro"/>
</dbReference>
<organism evidence="9 10">
    <name type="scientific">Rhamnella rubrinervis</name>
    <dbReference type="NCBI Taxonomy" id="2594499"/>
    <lineage>
        <taxon>Eukaryota</taxon>
        <taxon>Viridiplantae</taxon>
        <taxon>Streptophyta</taxon>
        <taxon>Embryophyta</taxon>
        <taxon>Tracheophyta</taxon>
        <taxon>Spermatophyta</taxon>
        <taxon>Magnoliopsida</taxon>
        <taxon>eudicotyledons</taxon>
        <taxon>Gunneridae</taxon>
        <taxon>Pentapetalae</taxon>
        <taxon>rosids</taxon>
        <taxon>fabids</taxon>
        <taxon>Rosales</taxon>
        <taxon>Rhamnaceae</taxon>
        <taxon>rhamnoid group</taxon>
        <taxon>Rhamneae</taxon>
        <taxon>Rhamnella</taxon>
    </lineage>
</organism>
<protein>
    <submittedName>
        <fullName evidence="9">Uncharacterized protein</fullName>
    </submittedName>
</protein>
<dbReference type="SUPFAM" id="SSF48576">
    <property type="entry name" value="Terpenoid synthases"/>
    <property type="match status" value="1"/>
</dbReference>
<name>A0A8K0H4K7_9ROSA</name>
<dbReference type="InterPro" id="IPR050148">
    <property type="entry name" value="Terpene_synthase-like"/>
</dbReference>
<keyword evidence="3" id="KW-0479">Metal-binding</keyword>
<dbReference type="GO" id="GO:1990904">
    <property type="term" value="C:ribonucleoprotein complex"/>
    <property type="evidence" value="ECO:0007669"/>
    <property type="project" value="UniProtKB-KW"/>
</dbReference>
<dbReference type="InterPro" id="IPR005630">
    <property type="entry name" value="Terpene_synthase_metal-bd"/>
</dbReference>
<dbReference type="Gene3D" id="3.30.860.10">
    <property type="entry name" value="30s Ribosomal Protein S19, Chain A"/>
    <property type="match status" value="1"/>
</dbReference>
<evidence type="ECO:0000256" key="1">
    <source>
        <dbReference type="ARBA" id="ARBA00001946"/>
    </source>
</evidence>
<gene>
    <name evidence="9" type="ORF">FNV43_RR10554</name>
</gene>
<dbReference type="GO" id="GO:0010333">
    <property type="term" value="F:terpene synthase activity"/>
    <property type="evidence" value="ECO:0007669"/>
    <property type="project" value="InterPro"/>
</dbReference>
<feature type="domain" description="Terpene synthase metal-binding" evidence="8">
    <location>
        <begin position="224"/>
        <end position="270"/>
    </location>
</feature>
<dbReference type="GO" id="GO:0000287">
    <property type="term" value="F:magnesium ion binding"/>
    <property type="evidence" value="ECO:0007669"/>
    <property type="project" value="InterPro"/>
</dbReference>